<protein>
    <submittedName>
        <fullName evidence="1">Uncharacterized protein</fullName>
    </submittedName>
</protein>
<name>A0ABN1WBA4_9ACTN</name>
<comment type="caution">
    <text evidence="1">The sequence shown here is derived from an EMBL/GenBank/DDBJ whole genome shotgun (WGS) entry which is preliminary data.</text>
</comment>
<reference evidence="1 2" key="1">
    <citation type="journal article" date="2019" name="Int. J. Syst. Evol. Microbiol.">
        <title>The Global Catalogue of Microorganisms (GCM) 10K type strain sequencing project: providing services to taxonomists for standard genome sequencing and annotation.</title>
        <authorList>
            <consortium name="The Broad Institute Genomics Platform"/>
            <consortium name="The Broad Institute Genome Sequencing Center for Infectious Disease"/>
            <person name="Wu L."/>
            <person name="Ma J."/>
        </authorList>
    </citation>
    <scope>NUCLEOTIDE SEQUENCE [LARGE SCALE GENOMIC DNA]</scope>
    <source>
        <strain evidence="1 2">JCM 13004</strain>
    </source>
</reference>
<sequence length="278" mass="29589">MSTELEGAFHGLFDDAAVFPPGDLPLLQAVPAHQGHRSAWYAPFVGSFVCPADRSGEVDAPLELSLTLPQGPCGLPEVLHAWQQRPPGRLVAVEVALPPSVLVAEALAALDAQLPDGATGYVEVPRDERRSAVLDALAGTRYRAKFRTGGLVPQAHPDEAELAHSVLAAVRRELPFKCTAGLHHAVRHTDGTLEQHGFLNLLLATAAALHGGQEAELAAILAQREPREVARQVVAAAEDGRLAHARTRFLSFGTCSITDPITDLTALALVRHPQETDA</sequence>
<proteinExistence type="predicted"/>
<gene>
    <name evidence="1" type="ORF">GCM10009665_37200</name>
</gene>
<organism evidence="1 2">
    <name type="scientific">Kitasatospora nipponensis</name>
    <dbReference type="NCBI Taxonomy" id="258049"/>
    <lineage>
        <taxon>Bacteria</taxon>
        <taxon>Bacillati</taxon>
        <taxon>Actinomycetota</taxon>
        <taxon>Actinomycetes</taxon>
        <taxon>Kitasatosporales</taxon>
        <taxon>Streptomycetaceae</taxon>
        <taxon>Kitasatospora</taxon>
    </lineage>
</organism>
<dbReference type="Proteomes" id="UP001500037">
    <property type="component" value="Unassembled WGS sequence"/>
</dbReference>
<evidence type="ECO:0000313" key="1">
    <source>
        <dbReference type="EMBL" id="GAA1242987.1"/>
    </source>
</evidence>
<evidence type="ECO:0000313" key="2">
    <source>
        <dbReference type="Proteomes" id="UP001500037"/>
    </source>
</evidence>
<dbReference type="EMBL" id="BAAALF010000062">
    <property type="protein sequence ID" value="GAA1242987.1"/>
    <property type="molecule type" value="Genomic_DNA"/>
</dbReference>
<accession>A0ABN1WBA4</accession>
<keyword evidence="2" id="KW-1185">Reference proteome</keyword>
<dbReference type="RefSeq" id="WP_344442836.1">
    <property type="nucleotide sequence ID" value="NZ_BAAALF010000062.1"/>
</dbReference>